<accession>A0A098BZU1</accession>
<dbReference type="STRING" id="1562970.ING2E5B_1436"/>
<dbReference type="Proteomes" id="UP000032417">
    <property type="component" value="Chromosome 1"/>
</dbReference>
<sequence length="267" mass="30321">MKNIIYLFITTTLLLFSCDPIENRDTLPPLENPDKLAEAINLKVESTFPGGNIIALGIDEGFQVHWDAEGINSFKNKDTIRLRTIGEKTIICNVLTKGGIVSIKRTINVTSVPNLIEEPLAFLIDYFGDGKTWVYATDFSNGTLHWFLSAPYAWDEIWWLPIADGVVSEDGFQSELFFEKTDDKLFLTVVNSPGDEPQVSEFLFNPEEMTLTIVEDIFPGMDHAYKDTFQIKILNENELVLFQDGAGAAKNTGWTWRFKRKGYKYLN</sequence>
<evidence type="ECO:0000313" key="2">
    <source>
        <dbReference type="Proteomes" id="UP000032417"/>
    </source>
</evidence>
<evidence type="ECO:0000313" key="1">
    <source>
        <dbReference type="EMBL" id="CEA16184.1"/>
    </source>
</evidence>
<dbReference type="PROSITE" id="PS51257">
    <property type="entry name" value="PROKAR_LIPOPROTEIN"/>
    <property type="match status" value="1"/>
</dbReference>
<organism evidence="1 2">
    <name type="scientific">Fermentimonas caenicola</name>
    <dbReference type="NCBI Taxonomy" id="1562970"/>
    <lineage>
        <taxon>Bacteria</taxon>
        <taxon>Pseudomonadati</taxon>
        <taxon>Bacteroidota</taxon>
        <taxon>Bacteroidia</taxon>
        <taxon>Bacteroidales</taxon>
        <taxon>Dysgonomonadaceae</taxon>
        <taxon>Fermentimonas</taxon>
    </lineage>
</organism>
<dbReference type="AlphaFoldDB" id="A0A098BZU1"/>
<dbReference type="EMBL" id="LN515532">
    <property type="protein sequence ID" value="CEA16184.1"/>
    <property type="molecule type" value="Genomic_DNA"/>
</dbReference>
<reference evidence="1 2" key="1">
    <citation type="submission" date="2014-08" db="EMBL/GenBank/DDBJ databases">
        <authorList>
            <person name="Wibberg D."/>
        </authorList>
    </citation>
    <scope>NUCLEOTIDE SEQUENCE [LARGE SCALE GENOMIC DNA]</scope>
    <source>
        <strain evidence="2">ING2-E5B</strain>
    </source>
</reference>
<name>A0A098BZU1_9BACT</name>
<dbReference type="KEGG" id="pbt:ING2E5B_1436"/>
<proteinExistence type="predicted"/>
<gene>
    <name evidence="1" type="ORF">ING2E5B_1436</name>
</gene>
<dbReference type="OrthoDB" id="646668at2"/>
<protein>
    <submittedName>
        <fullName evidence="1">Uncharacterized protein</fullName>
    </submittedName>
</protein>
<dbReference type="HOGENOM" id="CLU_1041539_0_0_10"/>
<keyword evidence="2" id="KW-1185">Reference proteome</keyword>